<comment type="pathway">
    <text evidence="5">Isoprenoid biosynthesis; dimethylallyl diphosphate biosynthesis; dimethylallyl diphosphate from (2E)-4-hydroxy-3-methylbutenyl diphosphate: step 1/1.</text>
</comment>
<feature type="binding site" evidence="5">
    <location>
        <position position="98"/>
    </location>
    <ligand>
        <name>[4Fe-4S] cluster</name>
        <dbReference type="ChEBI" id="CHEBI:49883"/>
    </ligand>
</feature>
<dbReference type="EC" id="1.17.7.4" evidence="5"/>
<dbReference type="CDD" id="cd13944">
    <property type="entry name" value="lytB_ispH"/>
    <property type="match status" value="1"/>
</dbReference>
<feature type="active site" description="Proton donor" evidence="5">
    <location>
        <position position="128"/>
    </location>
</feature>
<feature type="binding site" evidence="5">
    <location>
        <position position="271"/>
    </location>
    <ligand>
        <name>isopentenyl diphosphate</name>
        <dbReference type="ChEBI" id="CHEBI:128769"/>
    </ligand>
</feature>
<keyword evidence="4 5" id="KW-0411">Iron-sulfur</keyword>
<feature type="binding site" evidence="5">
    <location>
        <position position="126"/>
    </location>
    <ligand>
        <name>(2E)-4-hydroxy-3-methylbut-2-enyl diphosphate</name>
        <dbReference type="ChEBI" id="CHEBI:128753"/>
    </ligand>
</feature>
<dbReference type="Pfam" id="PF02401">
    <property type="entry name" value="LYTB"/>
    <property type="match status" value="1"/>
</dbReference>
<evidence type="ECO:0000256" key="1">
    <source>
        <dbReference type="ARBA" id="ARBA00022485"/>
    </source>
</evidence>
<feature type="binding site" evidence="5">
    <location>
        <position position="126"/>
    </location>
    <ligand>
        <name>isopentenyl diphosphate</name>
        <dbReference type="ChEBI" id="CHEBI:128769"/>
    </ligand>
</feature>
<sequence>MNKEIILANPRGFCAGVDRAIEIVEKSLEKFNEPVFVRHHVVHNKNVVKHLESKGVTFVKEVHEIPDNSIAIFSAHGVSSEVEDSAKLRKFKYFDATCPLVTKVHLEVQKHAKKGRDIVLIGHKGHPEVIGTLGRHPKDSLTNIYLVETVEDIEKLEVNRDNLAYVTQTTLSVDETKEIIAKLKKVYPNIIGPSADDICYATQNRQDAVKQLALESEFVIVIGSKSSSNSNRLMELAENCGTRSCLIDNPEDLDTSLLDDVKSIGITAGASAPEYIVQDLIKFLKNLNFSSVRNIAGSEEDITFKLPRELID</sequence>
<feature type="binding site" evidence="5">
    <location>
        <position position="76"/>
    </location>
    <ligand>
        <name>(2E)-4-hydroxy-3-methylbut-2-enyl diphosphate</name>
        <dbReference type="ChEBI" id="CHEBI:128753"/>
    </ligand>
</feature>
<feature type="binding site" evidence="5">
    <location>
        <position position="227"/>
    </location>
    <ligand>
        <name>isopentenyl diphosphate</name>
        <dbReference type="ChEBI" id="CHEBI:128769"/>
    </ligand>
</feature>
<feature type="binding site" evidence="5">
    <location>
        <position position="227"/>
    </location>
    <ligand>
        <name>dimethylallyl diphosphate</name>
        <dbReference type="ChEBI" id="CHEBI:57623"/>
    </ligand>
</feature>
<dbReference type="NCBIfam" id="TIGR00216">
    <property type="entry name" value="ispH_lytB"/>
    <property type="match status" value="1"/>
</dbReference>
<dbReference type="InterPro" id="IPR003451">
    <property type="entry name" value="LytB/IspH"/>
</dbReference>
<feature type="binding site" evidence="5">
    <location>
        <position position="43"/>
    </location>
    <ligand>
        <name>dimethylallyl diphosphate</name>
        <dbReference type="ChEBI" id="CHEBI:57623"/>
    </ligand>
</feature>
<dbReference type="HAMAP" id="MF_00191">
    <property type="entry name" value="IspH"/>
    <property type="match status" value="1"/>
</dbReference>
<dbReference type="UniPathway" id="UPA00059">
    <property type="reaction ID" value="UER00105"/>
</dbReference>
<dbReference type="GO" id="GO:0046872">
    <property type="term" value="F:metal ion binding"/>
    <property type="evidence" value="ECO:0007669"/>
    <property type="project" value="UniProtKB-KW"/>
</dbReference>
<proteinExistence type="inferred from homology"/>
<feature type="binding site" evidence="5">
    <location>
        <position position="43"/>
    </location>
    <ligand>
        <name>isopentenyl diphosphate</name>
        <dbReference type="ChEBI" id="CHEBI:128769"/>
    </ligand>
</feature>
<feature type="binding site" evidence="5">
    <location>
        <position position="199"/>
    </location>
    <ligand>
        <name>[4Fe-4S] cluster</name>
        <dbReference type="ChEBI" id="CHEBI:49883"/>
    </ligand>
</feature>
<name>A0A368BNQ4_9GAMM</name>
<organism evidence="6 7">
    <name type="scientific">SAR86 cluster bacterium</name>
    <dbReference type="NCBI Taxonomy" id="2030880"/>
    <lineage>
        <taxon>Bacteria</taxon>
        <taxon>Pseudomonadati</taxon>
        <taxon>Pseudomonadota</taxon>
        <taxon>Gammaproteobacteria</taxon>
        <taxon>SAR86 cluster</taxon>
    </lineage>
</organism>
<dbReference type="EMBL" id="QOPD01000002">
    <property type="protein sequence ID" value="RCL38881.1"/>
    <property type="molecule type" value="Genomic_DNA"/>
</dbReference>
<dbReference type="NCBIfam" id="NF002190">
    <property type="entry name" value="PRK01045.1-4"/>
    <property type="match status" value="1"/>
</dbReference>
<evidence type="ECO:0000313" key="7">
    <source>
        <dbReference type="Proteomes" id="UP000252147"/>
    </source>
</evidence>
<feature type="binding site" evidence="5">
    <location>
        <position position="43"/>
    </location>
    <ligand>
        <name>(2E)-4-hydroxy-3-methylbut-2-enyl diphosphate</name>
        <dbReference type="ChEBI" id="CHEBI:128753"/>
    </ligand>
</feature>
<evidence type="ECO:0000256" key="4">
    <source>
        <dbReference type="ARBA" id="ARBA00023014"/>
    </source>
</evidence>
<comment type="cofactor">
    <cofactor evidence="5">
        <name>[4Fe-4S] cluster</name>
        <dbReference type="ChEBI" id="CHEBI:49883"/>
    </cofactor>
    <text evidence="5">Binds 1 [4Fe-4S] cluster per subunit.</text>
</comment>
<reference evidence="6 7" key="1">
    <citation type="journal article" date="2018" name="Microbiome">
        <title>Fine metagenomic profile of the Mediterranean stratified and mixed water columns revealed by assembly and recruitment.</title>
        <authorList>
            <person name="Haro-Moreno J.M."/>
            <person name="Lopez-Perez M."/>
            <person name="De La Torre J.R."/>
            <person name="Picazo A."/>
            <person name="Camacho A."/>
            <person name="Rodriguez-Valera F."/>
        </authorList>
    </citation>
    <scope>NUCLEOTIDE SEQUENCE [LARGE SCALE GENOMIC DNA]</scope>
    <source>
        <strain evidence="6">MED-G83</strain>
    </source>
</reference>
<keyword evidence="5 6" id="KW-0560">Oxidoreductase</keyword>
<dbReference type="Gene3D" id="3.40.50.11270">
    <property type="match status" value="1"/>
</dbReference>
<feature type="binding site" evidence="5">
    <location>
        <position position="14"/>
    </location>
    <ligand>
        <name>[4Fe-4S] cluster</name>
        <dbReference type="ChEBI" id="CHEBI:49883"/>
    </ligand>
</feature>
<feature type="binding site" evidence="5">
    <location>
        <position position="228"/>
    </location>
    <ligand>
        <name>dimethylallyl diphosphate</name>
        <dbReference type="ChEBI" id="CHEBI:57623"/>
    </ligand>
</feature>
<feature type="binding site" evidence="5">
    <location>
        <position position="169"/>
    </location>
    <ligand>
        <name>(2E)-4-hydroxy-3-methylbut-2-enyl diphosphate</name>
        <dbReference type="ChEBI" id="CHEBI:128753"/>
    </ligand>
</feature>
<dbReference type="GO" id="GO:0016114">
    <property type="term" value="P:terpenoid biosynthetic process"/>
    <property type="evidence" value="ECO:0007669"/>
    <property type="project" value="UniProtKB-UniRule"/>
</dbReference>
<protein>
    <recommendedName>
        <fullName evidence="5">4-hydroxy-3-methylbut-2-enyl diphosphate reductase</fullName>
        <shortName evidence="5">HMBPP reductase</shortName>
        <ecNumber evidence="5">1.17.7.4</ecNumber>
    </recommendedName>
</protein>
<dbReference type="GO" id="GO:0051745">
    <property type="term" value="F:4-hydroxy-3-methylbut-2-enyl diphosphate reductase activity"/>
    <property type="evidence" value="ECO:0007669"/>
    <property type="project" value="UniProtKB-UniRule"/>
</dbReference>
<dbReference type="GO" id="GO:0050992">
    <property type="term" value="P:dimethylallyl diphosphate biosynthetic process"/>
    <property type="evidence" value="ECO:0007669"/>
    <property type="project" value="UniProtKB-UniRule"/>
</dbReference>
<feature type="binding site" evidence="5">
    <location>
        <position position="228"/>
    </location>
    <ligand>
        <name>(2E)-4-hydroxy-3-methylbut-2-enyl diphosphate</name>
        <dbReference type="ChEBI" id="CHEBI:128753"/>
    </ligand>
</feature>
<dbReference type="GO" id="GO:0019288">
    <property type="term" value="P:isopentenyl diphosphate biosynthetic process, methylerythritol 4-phosphate pathway"/>
    <property type="evidence" value="ECO:0007669"/>
    <property type="project" value="UniProtKB-UniRule"/>
</dbReference>
<accession>A0A368BNQ4</accession>
<evidence type="ECO:0000256" key="3">
    <source>
        <dbReference type="ARBA" id="ARBA00023004"/>
    </source>
</evidence>
<comment type="catalytic activity">
    <reaction evidence="5">
        <text>dimethylallyl diphosphate + 2 oxidized [2Fe-2S]-[ferredoxin] + H2O = (2E)-4-hydroxy-3-methylbut-2-enyl diphosphate + 2 reduced [2Fe-2S]-[ferredoxin] + 2 H(+)</text>
        <dbReference type="Rhea" id="RHEA:24825"/>
        <dbReference type="Rhea" id="RHEA-COMP:10000"/>
        <dbReference type="Rhea" id="RHEA-COMP:10001"/>
        <dbReference type="ChEBI" id="CHEBI:15377"/>
        <dbReference type="ChEBI" id="CHEBI:15378"/>
        <dbReference type="ChEBI" id="CHEBI:33737"/>
        <dbReference type="ChEBI" id="CHEBI:33738"/>
        <dbReference type="ChEBI" id="CHEBI:57623"/>
        <dbReference type="ChEBI" id="CHEBI:128753"/>
        <dbReference type="EC" id="1.17.7.4"/>
    </reaction>
</comment>
<evidence type="ECO:0000256" key="2">
    <source>
        <dbReference type="ARBA" id="ARBA00022723"/>
    </source>
</evidence>
<feature type="binding site" evidence="5">
    <location>
        <position position="229"/>
    </location>
    <ligand>
        <name>dimethylallyl diphosphate</name>
        <dbReference type="ChEBI" id="CHEBI:57623"/>
    </ligand>
</feature>
<dbReference type="GO" id="GO:0051539">
    <property type="term" value="F:4 iron, 4 sulfur cluster binding"/>
    <property type="evidence" value="ECO:0007669"/>
    <property type="project" value="UniProtKB-UniRule"/>
</dbReference>
<dbReference type="Gene3D" id="3.40.1010.20">
    <property type="entry name" value="4-hydroxy-3-methylbut-2-enyl diphosphate reductase, catalytic domain"/>
    <property type="match status" value="2"/>
</dbReference>
<comment type="pathway">
    <text evidence="5">Isoprenoid biosynthesis; isopentenyl diphosphate biosynthesis via DXP pathway; isopentenyl diphosphate from 1-deoxy-D-xylulose 5-phosphate: step 6/6.</text>
</comment>
<evidence type="ECO:0000313" key="6">
    <source>
        <dbReference type="EMBL" id="RCL38881.1"/>
    </source>
</evidence>
<feature type="binding site" evidence="5">
    <location>
        <position position="228"/>
    </location>
    <ligand>
        <name>isopentenyl diphosphate</name>
        <dbReference type="ChEBI" id="CHEBI:128769"/>
    </ligand>
</feature>
<dbReference type="UniPathway" id="UPA00056">
    <property type="reaction ID" value="UER00097"/>
</dbReference>
<feature type="binding site" evidence="5">
    <location>
        <position position="229"/>
    </location>
    <ligand>
        <name>(2E)-4-hydroxy-3-methylbut-2-enyl diphosphate</name>
        <dbReference type="ChEBI" id="CHEBI:128753"/>
    </ligand>
</feature>
<dbReference type="PANTHER" id="PTHR30426:SF0">
    <property type="entry name" value="4-HYDROXY-3-METHYLBUT-2-ENYL DIPHOSPHATE REDUCTASE"/>
    <property type="match status" value="1"/>
</dbReference>
<feature type="binding site" evidence="5">
    <location>
        <position position="76"/>
    </location>
    <ligand>
        <name>dimethylallyl diphosphate</name>
        <dbReference type="ChEBI" id="CHEBI:57623"/>
    </ligand>
</feature>
<comment type="function">
    <text evidence="5">Catalyzes the conversion of 1-hydroxy-2-methyl-2-(E)-butenyl 4-diphosphate (HMBPP) into a mixture of isopentenyl diphosphate (IPP) and dimethylallyl diphosphate (DMAPP). Acts in the terminal step of the DOXP/MEP pathway for isoprenoid precursor biosynthesis.</text>
</comment>
<keyword evidence="1 5" id="KW-0004">4Fe-4S</keyword>
<feature type="binding site" evidence="5">
    <location>
        <position position="126"/>
    </location>
    <ligand>
        <name>dimethylallyl diphosphate</name>
        <dbReference type="ChEBI" id="CHEBI:57623"/>
    </ligand>
</feature>
<comment type="caution">
    <text evidence="6">The sequence shown here is derived from an EMBL/GenBank/DDBJ whole genome shotgun (WGS) entry which is preliminary data.</text>
</comment>
<dbReference type="NCBIfam" id="NF002188">
    <property type="entry name" value="PRK01045.1-2"/>
    <property type="match status" value="1"/>
</dbReference>
<feature type="binding site" evidence="5">
    <location>
        <position position="271"/>
    </location>
    <ligand>
        <name>(2E)-4-hydroxy-3-methylbut-2-enyl diphosphate</name>
        <dbReference type="ChEBI" id="CHEBI:128753"/>
    </ligand>
</feature>
<keyword evidence="2 5" id="KW-0479">Metal-binding</keyword>
<feature type="binding site" evidence="5">
    <location>
        <position position="229"/>
    </location>
    <ligand>
        <name>isopentenyl diphosphate</name>
        <dbReference type="ChEBI" id="CHEBI:128769"/>
    </ligand>
</feature>
<feature type="binding site" evidence="5">
    <location>
        <position position="271"/>
    </location>
    <ligand>
        <name>dimethylallyl diphosphate</name>
        <dbReference type="ChEBI" id="CHEBI:57623"/>
    </ligand>
</feature>
<keyword evidence="3 5" id="KW-0408">Iron</keyword>
<gene>
    <name evidence="5" type="primary">ispH</name>
    <name evidence="6" type="ORF">DBW97_02045</name>
</gene>
<comment type="similarity">
    <text evidence="5">Belongs to the IspH family.</text>
</comment>
<comment type="catalytic activity">
    <reaction evidence="5">
        <text>isopentenyl diphosphate + 2 oxidized [2Fe-2S]-[ferredoxin] + H2O = (2E)-4-hydroxy-3-methylbut-2-enyl diphosphate + 2 reduced [2Fe-2S]-[ferredoxin] + 2 H(+)</text>
        <dbReference type="Rhea" id="RHEA:24488"/>
        <dbReference type="Rhea" id="RHEA-COMP:10000"/>
        <dbReference type="Rhea" id="RHEA-COMP:10001"/>
        <dbReference type="ChEBI" id="CHEBI:15377"/>
        <dbReference type="ChEBI" id="CHEBI:15378"/>
        <dbReference type="ChEBI" id="CHEBI:33737"/>
        <dbReference type="ChEBI" id="CHEBI:33738"/>
        <dbReference type="ChEBI" id="CHEBI:128753"/>
        <dbReference type="ChEBI" id="CHEBI:128769"/>
        <dbReference type="EC" id="1.17.7.4"/>
    </reaction>
</comment>
<feature type="binding site" evidence="5">
    <location>
        <position position="227"/>
    </location>
    <ligand>
        <name>(2E)-4-hydroxy-3-methylbut-2-enyl diphosphate</name>
        <dbReference type="ChEBI" id="CHEBI:128753"/>
    </ligand>
</feature>
<keyword evidence="5" id="KW-0414">Isoprene biosynthesis</keyword>
<dbReference type="Proteomes" id="UP000252147">
    <property type="component" value="Unassembled WGS sequence"/>
</dbReference>
<feature type="binding site" evidence="5">
    <location>
        <position position="76"/>
    </location>
    <ligand>
        <name>isopentenyl diphosphate</name>
        <dbReference type="ChEBI" id="CHEBI:128769"/>
    </ligand>
</feature>
<dbReference type="AlphaFoldDB" id="A0A368BNQ4"/>
<dbReference type="PANTHER" id="PTHR30426">
    <property type="entry name" value="4-HYDROXY-3-METHYLBUT-2-ENYL DIPHOSPHATE REDUCTASE"/>
    <property type="match status" value="1"/>
</dbReference>
<evidence type="ECO:0000256" key="5">
    <source>
        <dbReference type="HAMAP-Rule" id="MF_00191"/>
    </source>
</evidence>